<gene>
    <name evidence="2" type="ORF">KXJ69_10725</name>
</gene>
<accession>A0A9X1JXX5</accession>
<keyword evidence="1" id="KW-0812">Transmembrane</keyword>
<keyword evidence="1" id="KW-1133">Transmembrane helix</keyword>
<evidence type="ECO:0000313" key="2">
    <source>
        <dbReference type="EMBL" id="MBW2938583.1"/>
    </source>
</evidence>
<evidence type="ECO:0000313" key="3">
    <source>
        <dbReference type="Proteomes" id="UP001138686"/>
    </source>
</evidence>
<evidence type="ECO:0000256" key="1">
    <source>
        <dbReference type="SAM" id="Phobius"/>
    </source>
</evidence>
<name>A0A9X1JXX5_9FLAO</name>
<comment type="caution">
    <text evidence="2">The sequence shown here is derived from an EMBL/GenBank/DDBJ whole genome shotgun (WGS) entry which is preliminary data.</text>
</comment>
<sequence length="147" mass="15304">MGLHKIIKILALILSVVGIIFFVMILSAGDAAIEAGESAGSVNGALYTSYIILGLVLAFVLVFVLKGVFAGDIKKTLITVGAFLAIAIIGYVMSSGSLEGLPEELIITENVTETTSKWVGAGLNTFYILGVLAIGAMILSGLKRVTK</sequence>
<feature type="transmembrane region" description="Helical" evidence="1">
    <location>
        <begin position="45"/>
        <end position="65"/>
    </location>
</feature>
<keyword evidence="3" id="KW-1185">Reference proteome</keyword>
<feature type="transmembrane region" description="Helical" evidence="1">
    <location>
        <begin position="77"/>
        <end position="98"/>
    </location>
</feature>
<feature type="transmembrane region" description="Helical" evidence="1">
    <location>
        <begin position="9"/>
        <end position="33"/>
    </location>
</feature>
<keyword evidence="1" id="KW-0472">Membrane</keyword>
<dbReference type="EMBL" id="JAHWDP010000004">
    <property type="protein sequence ID" value="MBW2938583.1"/>
    <property type="molecule type" value="Genomic_DNA"/>
</dbReference>
<feature type="transmembrane region" description="Helical" evidence="1">
    <location>
        <begin position="118"/>
        <end position="142"/>
    </location>
</feature>
<proteinExistence type="predicted"/>
<reference evidence="2" key="1">
    <citation type="submission" date="2021-07" db="EMBL/GenBank/DDBJ databases">
        <title>Aureisphaera sp. CAU 1614 isolated from sea sediment.</title>
        <authorList>
            <person name="Kim W."/>
        </authorList>
    </citation>
    <scope>NUCLEOTIDE SEQUENCE</scope>
    <source>
        <strain evidence="2">CAU 1614</strain>
    </source>
</reference>
<dbReference type="Proteomes" id="UP001138686">
    <property type="component" value="Unassembled WGS sequence"/>
</dbReference>
<dbReference type="AlphaFoldDB" id="A0A9X1JXX5"/>
<organism evidence="2 3">
    <name type="scientific">Halomarinibacterium sedimenti</name>
    <dbReference type="NCBI Taxonomy" id="2857106"/>
    <lineage>
        <taxon>Bacteria</taxon>
        <taxon>Pseudomonadati</taxon>
        <taxon>Bacteroidota</taxon>
        <taxon>Flavobacteriia</taxon>
        <taxon>Flavobacteriales</taxon>
        <taxon>Flavobacteriaceae</taxon>
        <taxon>Halomarinibacterium</taxon>
    </lineage>
</organism>
<dbReference type="RefSeq" id="WP_219053110.1">
    <property type="nucleotide sequence ID" value="NZ_JAHWDP010000004.1"/>
</dbReference>
<protein>
    <submittedName>
        <fullName evidence="2">Uncharacterized protein</fullName>
    </submittedName>
</protein>